<proteinExistence type="predicted"/>
<sequence>MMDKIKKWFDEAPDLSYREEEKDNLHPSLYYRLWIFFSNSKTISITLDYFKNYAIQNCVVAGWHWRLDNIDKESTK</sequence>
<name>A0A484I976_9ARCH</name>
<dbReference type="EMBL" id="LR216287">
    <property type="protein sequence ID" value="VFJ13303.1"/>
    <property type="molecule type" value="Genomic_DNA"/>
</dbReference>
<accession>A0A484I976</accession>
<dbReference type="KEGG" id="nfn:NFRAN_0981"/>
<protein>
    <submittedName>
        <fullName evidence="1">Uncharacterized protein</fullName>
    </submittedName>
</protein>
<dbReference type="Proteomes" id="UP000294299">
    <property type="component" value="Chromosome NFRAN"/>
</dbReference>
<dbReference type="AlphaFoldDB" id="A0A484I976"/>
<keyword evidence="2" id="KW-1185">Reference proteome</keyword>
<reference evidence="1 2" key="1">
    <citation type="submission" date="2019-02" db="EMBL/GenBank/DDBJ databases">
        <authorList>
            <person name="Lehtovirta-Morley E L."/>
        </authorList>
    </citation>
    <scope>NUCLEOTIDE SEQUENCE [LARGE SCALE GENOMIC DNA]</scope>
    <source>
        <strain evidence="1">NFRAN1</strain>
    </source>
</reference>
<evidence type="ECO:0000313" key="2">
    <source>
        <dbReference type="Proteomes" id="UP000294299"/>
    </source>
</evidence>
<gene>
    <name evidence="1" type="ORF">NFRAN_0981</name>
</gene>
<evidence type="ECO:0000313" key="1">
    <source>
        <dbReference type="EMBL" id="VFJ13303.1"/>
    </source>
</evidence>
<dbReference type="RefSeq" id="WP_134483213.1">
    <property type="nucleotide sequence ID" value="NZ_LR216287.1"/>
</dbReference>
<dbReference type="GeneID" id="39420434"/>
<organism evidence="1 2">
    <name type="scientific">Candidatus Nitrosocosmicus franklandianus</name>
    <dbReference type="NCBI Taxonomy" id="1798806"/>
    <lineage>
        <taxon>Archaea</taxon>
        <taxon>Nitrososphaerota</taxon>
        <taxon>Nitrososphaeria</taxon>
        <taxon>Nitrososphaerales</taxon>
        <taxon>Nitrososphaeraceae</taxon>
        <taxon>Candidatus Nitrosocosmicus</taxon>
    </lineage>
</organism>